<dbReference type="EMBL" id="JBHFFA010000001">
    <property type="protein sequence ID" value="KAL2650890.1"/>
    <property type="molecule type" value="Genomic_DNA"/>
</dbReference>
<dbReference type="Proteomes" id="UP001605036">
    <property type="component" value="Unassembled WGS sequence"/>
</dbReference>
<comment type="caution">
    <text evidence="1">The sequence shown here is derived from an EMBL/GenBank/DDBJ whole genome shotgun (WGS) entry which is preliminary data.</text>
</comment>
<keyword evidence="2" id="KW-1185">Reference proteome</keyword>
<sequence>MERSSRISALRLGGFGSIIGGPPPLTKVRISLPMRKSKTITDAGNKADTGEMALAGFGDGPSVQKEGSVGGDNEILVARKEG</sequence>
<gene>
    <name evidence="1" type="ORF">R1flu_019018</name>
</gene>
<name>A0ABD1ZHU2_9MARC</name>
<reference evidence="1 2" key="1">
    <citation type="submission" date="2024-09" db="EMBL/GenBank/DDBJ databases">
        <title>Chromosome-scale assembly of Riccia fluitans.</title>
        <authorList>
            <person name="Paukszto L."/>
            <person name="Sawicki J."/>
            <person name="Karawczyk K."/>
            <person name="Piernik-Szablinska J."/>
            <person name="Szczecinska M."/>
            <person name="Mazdziarz M."/>
        </authorList>
    </citation>
    <scope>NUCLEOTIDE SEQUENCE [LARGE SCALE GENOMIC DNA]</scope>
    <source>
        <strain evidence="1">Rf_01</strain>
        <tissue evidence="1">Aerial parts of the thallus</tissue>
    </source>
</reference>
<proteinExistence type="predicted"/>
<dbReference type="AlphaFoldDB" id="A0ABD1ZHU2"/>
<organism evidence="1 2">
    <name type="scientific">Riccia fluitans</name>
    <dbReference type="NCBI Taxonomy" id="41844"/>
    <lineage>
        <taxon>Eukaryota</taxon>
        <taxon>Viridiplantae</taxon>
        <taxon>Streptophyta</taxon>
        <taxon>Embryophyta</taxon>
        <taxon>Marchantiophyta</taxon>
        <taxon>Marchantiopsida</taxon>
        <taxon>Marchantiidae</taxon>
        <taxon>Marchantiales</taxon>
        <taxon>Ricciaceae</taxon>
        <taxon>Riccia</taxon>
    </lineage>
</organism>
<evidence type="ECO:0000313" key="2">
    <source>
        <dbReference type="Proteomes" id="UP001605036"/>
    </source>
</evidence>
<accession>A0ABD1ZHU2</accession>
<evidence type="ECO:0000313" key="1">
    <source>
        <dbReference type="EMBL" id="KAL2650890.1"/>
    </source>
</evidence>
<protein>
    <submittedName>
        <fullName evidence="1">Uncharacterized protein</fullName>
    </submittedName>
</protein>